<dbReference type="EMBL" id="JAPFFF010000039">
    <property type="protein sequence ID" value="KAK8842244.1"/>
    <property type="molecule type" value="Genomic_DNA"/>
</dbReference>
<keyword evidence="3" id="KW-1185">Reference proteome</keyword>
<evidence type="ECO:0000313" key="2">
    <source>
        <dbReference type="EMBL" id="KAK8842244.1"/>
    </source>
</evidence>
<evidence type="ECO:0000313" key="3">
    <source>
        <dbReference type="Proteomes" id="UP001470230"/>
    </source>
</evidence>
<dbReference type="Gene3D" id="1.10.510.10">
    <property type="entry name" value="Transferase(Phosphotransferase) domain 1"/>
    <property type="match status" value="1"/>
</dbReference>
<accession>A0ABR2H7P4</accession>
<dbReference type="InterPro" id="IPR011009">
    <property type="entry name" value="Kinase-like_dom_sf"/>
</dbReference>
<proteinExistence type="predicted"/>
<dbReference type="Proteomes" id="UP001470230">
    <property type="component" value="Unassembled WGS sequence"/>
</dbReference>
<sequence>MDITQKTIALYGLACALKYFQENHIVPSNLNRLDKILLDDDFYPQICGFYFSDIEFTKDNFIVPPEIIGKQELDKKSYPYFFGAISYLIMSNIVYPDGVNRNPEIPDDFPSAFKSTIKKCLGSKGGRPTIDQIIAKFDGEEPFIFPDVDMSKFKEYQDYVINHRHPKVIADRISGFASNDPLSSKEDTDDRFSNVNPKFTKSSNDTDFEAVSKELANTPAYKVTVIHKDSQNIDLNIDVNLPLLIEDAKKREPRVDAHIWHHFI</sequence>
<gene>
    <name evidence="1" type="ORF">M9Y10_016227</name>
    <name evidence="2" type="ORF">M9Y10_026477</name>
</gene>
<reference evidence="2 3" key="1">
    <citation type="submission" date="2024-04" db="EMBL/GenBank/DDBJ databases">
        <title>Tritrichomonas musculus Genome.</title>
        <authorList>
            <person name="Alves-Ferreira E."/>
            <person name="Grigg M."/>
            <person name="Lorenzi H."/>
            <person name="Galac M."/>
        </authorList>
    </citation>
    <scope>NUCLEOTIDE SEQUENCE [LARGE SCALE GENOMIC DNA]</scope>
    <source>
        <strain evidence="2 3">EAF2021</strain>
    </source>
</reference>
<dbReference type="EMBL" id="JAPFFF010000197">
    <property type="protein sequence ID" value="KAK8835274.1"/>
    <property type="molecule type" value="Genomic_DNA"/>
</dbReference>
<dbReference type="SUPFAM" id="SSF56112">
    <property type="entry name" value="Protein kinase-like (PK-like)"/>
    <property type="match status" value="1"/>
</dbReference>
<evidence type="ECO:0000313" key="1">
    <source>
        <dbReference type="EMBL" id="KAK8835274.1"/>
    </source>
</evidence>
<protein>
    <recommendedName>
        <fullName evidence="4">Protein kinase domain-containing protein</fullName>
    </recommendedName>
</protein>
<comment type="caution">
    <text evidence="2">The sequence shown here is derived from an EMBL/GenBank/DDBJ whole genome shotgun (WGS) entry which is preliminary data.</text>
</comment>
<name>A0ABR2H7P4_9EUKA</name>
<evidence type="ECO:0008006" key="4">
    <source>
        <dbReference type="Google" id="ProtNLM"/>
    </source>
</evidence>
<organism evidence="2 3">
    <name type="scientific">Tritrichomonas musculus</name>
    <dbReference type="NCBI Taxonomy" id="1915356"/>
    <lineage>
        <taxon>Eukaryota</taxon>
        <taxon>Metamonada</taxon>
        <taxon>Parabasalia</taxon>
        <taxon>Tritrichomonadida</taxon>
        <taxon>Tritrichomonadidae</taxon>
        <taxon>Tritrichomonas</taxon>
    </lineage>
</organism>